<reference evidence="1" key="1">
    <citation type="submission" date="2024-07" db="EMBL/GenBank/DDBJ databases">
        <authorList>
            <person name="Bringhurst R.M."/>
            <person name="Homer T.E."/>
        </authorList>
    </citation>
    <scope>NUCLEOTIDE SEQUENCE</scope>
</reference>
<organism evidence="1">
    <name type="scientific">Pseudomonas phage RVTF4</name>
    <dbReference type="NCBI Taxonomy" id="3236931"/>
    <lineage>
        <taxon>Viruses</taxon>
    </lineage>
</organism>
<dbReference type="EMBL" id="PQ015378">
    <property type="protein sequence ID" value="XDJ14780.1"/>
    <property type="molecule type" value="Genomic_DNA"/>
</dbReference>
<accession>A0AB39CD52</accession>
<proteinExistence type="predicted"/>
<name>A0AB39CD52_9VIRU</name>
<evidence type="ECO:0000313" key="1">
    <source>
        <dbReference type="EMBL" id="XDJ14780.1"/>
    </source>
</evidence>
<sequence>MIDVIKNKLIELGLIKSEFRKNIEQAMHDLELAADTMQHLIMSGRYAGRQMCLVAVRAARDGDITREAYHAVLDHMTQRIGHNESLHPWLRGRVEKGTHEHAELMRTGQLSIIKVGRQTMAQLDKDPELSLDWLDTRIILTNWYWREIRAMRDMAASYRRDLKTMNW</sequence>
<protein>
    <submittedName>
        <fullName evidence="1">Uncharacterized protein</fullName>
    </submittedName>
</protein>